<dbReference type="InParanoid" id="B7PEP9"/>
<keyword evidence="3" id="KW-0297">G-protein coupled receptor</keyword>
<dbReference type="InterPro" id="IPR032675">
    <property type="entry name" value="LRR_dom_sf"/>
</dbReference>
<keyword evidence="8" id="KW-1185">Reference proteome</keyword>
<dbReference type="PANTHER" id="PTHR24372:SF74">
    <property type="entry name" value="LP13728P"/>
    <property type="match status" value="1"/>
</dbReference>
<dbReference type="EMBL" id="DS696887">
    <property type="protein sequence ID" value="EEC05071.1"/>
    <property type="molecule type" value="Genomic_DNA"/>
</dbReference>
<dbReference type="HOGENOM" id="CLU_2280442_0_0_1"/>
<dbReference type="EnsemblMetazoa" id="ISCW003538-RA">
    <property type="protein sequence ID" value="ISCW003538-PA"/>
    <property type="gene ID" value="ISCW003538"/>
</dbReference>
<dbReference type="VEuPathDB" id="VectorBase:ISCP_009382"/>
<keyword evidence="6" id="KW-0812">Transmembrane</keyword>
<dbReference type="GO" id="GO:0004930">
    <property type="term" value="F:G protein-coupled receptor activity"/>
    <property type="evidence" value="ECO:0007669"/>
    <property type="project" value="UniProtKB-KW"/>
</dbReference>
<dbReference type="Proteomes" id="UP000001555">
    <property type="component" value="Unassembled WGS sequence"/>
</dbReference>
<sequence length="102" mass="12010">MPFRLVYREVYHRPDRRLSASGSDLSETSVSSLPTRGLESLEVLEVRDTPTLREFPSVYHFRFIRAAHLTYPYHCCAFQFPETHNPEEHSRCVLRFISAEHE</sequence>
<proteinExistence type="predicted"/>
<evidence type="ECO:0000313" key="8">
    <source>
        <dbReference type="Proteomes" id="UP000001555"/>
    </source>
</evidence>
<name>B7PEP9_IXOSC</name>
<dbReference type="GO" id="GO:0005886">
    <property type="term" value="C:plasma membrane"/>
    <property type="evidence" value="ECO:0007669"/>
    <property type="project" value="UniProtKB-SubCell"/>
</dbReference>
<dbReference type="EMBL" id="ABJB010000823">
    <property type="status" value="NOT_ANNOTATED_CDS"/>
    <property type="molecule type" value="Genomic_DNA"/>
</dbReference>
<comment type="subcellular location">
    <subcellularLocation>
        <location evidence="1">Cell membrane</location>
        <topology evidence="1">Multi-pass membrane protein</topology>
    </subcellularLocation>
</comment>
<reference evidence="7" key="2">
    <citation type="submission" date="2020-05" db="UniProtKB">
        <authorList>
            <consortium name="EnsemblMetazoa"/>
        </authorList>
    </citation>
    <scope>IDENTIFICATION</scope>
    <source>
        <strain evidence="7">wikel</strain>
    </source>
</reference>
<evidence type="ECO:0000313" key="7">
    <source>
        <dbReference type="EnsemblMetazoa" id="ISCW003538-PA"/>
    </source>
</evidence>
<keyword evidence="5" id="KW-0807">Transducer</keyword>
<evidence type="ECO:0000256" key="1">
    <source>
        <dbReference type="ARBA" id="ARBA00004651"/>
    </source>
</evidence>
<keyword evidence="2" id="KW-0472">Membrane</keyword>
<evidence type="ECO:0000256" key="4">
    <source>
        <dbReference type="ARBA" id="ARBA00023170"/>
    </source>
</evidence>
<accession>B7PEP9</accession>
<dbReference type="OrthoDB" id="5981530at2759"/>
<protein>
    <submittedName>
        <fullName evidence="6 7">Leucine-rich transmembrane protein, putative</fullName>
    </submittedName>
</protein>
<keyword evidence="2" id="KW-1003">Cell membrane</keyword>
<evidence type="ECO:0000256" key="5">
    <source>
        <dbReference type="ARBA" id="ARBA00023224"/>
    </source>
</evidence>
<evidence type="ECO:0000256" key="3">
    <source>
        <dbReference type="ARBA" id="ARBA00023040"/>
    </source>
</evidence>
<organism>
    <name type="scientific">Ixodes scapularis</name>
    <name type="common">Black-legged tick</name>
    <name type="synonym">Deer tick</name>
    <dbReference type="NCBI Taxonomy" id="6945"/>
    <lineage>
        <taxon>Eukaryota</taxon>
        <taxon>Metazoa</taxon>
        <taxon>Ecdysozoa</taxon>
        <taxon>Arthropoda</taxon>
        <taxon>Chelicerata</taxon>
        <taxon>Arachnida</taxon>
        <taxon>Acari</taxon>
        <taxon>Parasitiformes</taxon>
        <taxon>Ixodida</taxon>
        <taxon>Ixodoidea</taxon>
        <taxon>Ixodidae</taxon>
        <taxon>Ixodinae</taxon>
        <taxon>Ixodes</taxon>
    </lineage>
</organism>
<dbReference type="PANTHER" id="PTHR24372">
    <property type="entry name" value="GLYCOPROTEIN HORMONE RECEPTOR"/>
    <property type="match status" value="1"/>
</dbReference>
<dbReference type="Gene3D" id="3.80.10.10">
    <property type="entry name" value="Ribonuclease Inhibitor"/>
    <property type="match status" value="1"/>
</dbReference>
<evidence type="ECO:0000256" key="2">
    <source>
        <dbReference type="ARBA" id="ARBA00022475"/>
    </source>
</evidence>
<gene>
    <name evidence="6" type="ORF">IscW_ISCW003538</name>
</gene>
<reference evidence="6 8" key="1">
    <citation type="submission" date="2008-03" db="EMBL/GenBank/DDBJ databases">
        <title>Annotation of Ixodes scapularis.</title>
        <authorList>
            <consortium name="Ixodes scapularis Genome Project Consortium"/>
            <person name="Caler E."/>
            <person name="Hannick L.I."/>
            <person name="Bidwell S."/>
            <person name="Joardar V."/>
            <person name="Thiagarajan M."/>
            <person name="Amedeo P."/>
            <person name="Galinsky K.J."/>
            <person name="Schobel S."/>
            <person name="Inman J."/>
            <person name="Hostetler J."/>
            <person name="Miller J."/>
            <person name="Hammond M."/>
            <person name="Megy K."/>
            <person name="Lawson D."/>
            <person name="Kodira C."/>
            <person name="Sutton G."/>
            <person name="Meyer J."/>
            <person name="Hill C.A."/>
            <person name="Birren B."/>
            <person name="Nene V."/>
            <person name="Collins F."/>
            <person name="Alarcon-Chaidez F."/>
            <person name="Wikel S."/>
            <person name="Strausberg R."/>
        </authorList>
    </citation>
    <scope>NUCLEOTIDE SEQUENCE [LARGE SCALE GENOMIC DNA]</scope>
    <source>
        <strain evidence="8">Wikel</strain>
        <strain evidence="6">Wikel colony</strain>
    </source>
</reference>
<evidence type="ECO:0000313" key="6">
    <source>
        <dbReference type="EMBL" id="EEC05071.1"/>
    </source>
</evidence>
<dbReference type="VEuPathDB" id="VectorBase:ISCI003538"/>
<dbReference type="VEuPathDB" id="VectorBase:ISCW003538"/>
<keyword evidence="4" id="KW-0675">Receptor</keyword>
<dbReference type="AlphaFoldDB" id="B7PEP9"/>
<dbReference type="PaxDb" id="6945-B7PEP9"/>